<dbReference type="GO" id="GO:0030170">
    <property type="term" value="F:pyridoxal phosphate binding"/>
    <property type="evidence" value="ECO:0007669"/>
    <property type="project" value="TreeGrafter"/>
</dbReference>
<evidence type="ECO:0000256" key="1">
    <source>
        <dbReference type="ARBA" id="ARBA00001933"/>
    </source>
</evidence>
<dbReference type="InterPro" id="IPR000653">
    <property type="entry name" value="DegT/StrS_aminotransferase"/>
</dbReference>
<dbReference type="PIRSF" id="PIRSF000390">
    <property type="entry name" value="PLP_StrS"/>
    <property type="match status" value="1"/>
</dbReference>
<comment type="similarity">
    <text evidence="5">Belongs to the DegT/DnrJ/EryC1 family.</text>
</comment>
<keyword evidence="2 6" id="KW-0032">Aminotransferase</keyword>
<name>A0A644SWV8_9ZZZZ</name>
<dbReference type="InterPro" id="IPR015421">
    <property type="entry name" value="PyrdxlP-dep_Trfase_major"/>
</dbReference>
<dbReference type="PANTHER" id="PTHR30244">
    <property type="entry name" value="TRANSAMINASE"/>
    <property type="match status" value="1"/>
</dbReference>
<accession>A0A644SWV8</accession>
<dbReference type="FunFam" id="3.40.640.10:FF:000090">
    <property type="entry name" value="Pyridoxal phosphate-dependent aminotransferase"/>
    <property type="match status" value="1"/>
</dbReference>
<evidence type="ECO:0000256" key="3">
    <source>
        <dbReference type="ARBA" id="ARBA00022679"/>
    </source>
</evidence>
<dbReference type="CDD" id="cd00616">
    <property type="entry name" value="AHBA_syn"/>
    <property type="match status" value="1"/>
</dbReference>
<comment type="caution">
    <text evidence="6">The sequence shown here is derived from an EMBL/GenBank/DDBJ whole genome shotgun (WGS) entry which is preliminary data.</text>
</comment>
<dbReference type="GO" id="GO:0000271">
    <property type="term" value="P:polysaccharide biosynthetic process"/>
    <property type="evidence" value="ECO:0007669"/>
    <property type="project" value="TreeGrafter"/>
</dbReference>
<dbReference type="EMBL" id="VSSQ01000006">
    <property type="protein sequence ID" value="MPL58182.1"/>
    <property type="molecule type" value="Genomic_DNA"/>
</dbReference>
<reference evidence="6" key="1">
    <citation type="submission" date="2019-08" db="EMBL/GenBank/DDBJ databases">
        <authorList>
            <person name="Kucharzyk K."/>
            <person name="Murdoch R.W."/>
            <person name="Higgins S."/>
            <person name="Loffler F."/>
        </authorList>
    </citation>
    <scope>NUCLEOTIDE SEQUENCE</scope>
</reference>
<dbReference type="Gene3D" id="3.40.640.10">
    <property type="entry name" value="Type I PLP-dependent aspartate aminotransferase-like (Major domain)"/>
    <property type="match status" value="1"/>
</dbReference>
<keyword evidence="3 6" id="KW-0808">Transferase</keyword>
<dbReference type="Pfam" id="PF01041">
    <property type="entry name" value="DegT_DnrJ_EryC1"/>
    <property type="match status" value="1"/>
</dbReference>
<comment type="cofactor">
    <cofactor evidence="1">
        <name>pyridoxal 5'-phosphate</name>
        <dbReference type="ChEBI" id="CHEBI:597326"/>
    </cofactor>
</comment>
<keyword evidence="4" id="KW-0663">Pyridoxal phosphate</keyword>
<dbReference type="AlphaFoldDB" id="A0A644SWV8"/>
<dbReference type="SUPFAM" id="SSF53383">
    <property type="entry name" value="PLP-dependent transferases"/>
    <property type="match status" value="1"/>
</dbReference>
<proteinExistence type="inferred from homology"/>
<gene>
    <name evidence="6" type="primary">per_1</name>
    <name evidence="6" type="ORF">SDC9_03713</name>
</gene>
<dbReference type="Gene3D" id="3.90.1150.10">
    <property type="entry name" value="Aspartate Aminotransferase, domain 1"/>
    <property type="match status" value="1"/>
</dbReference>
<dbReference type="GO" id="GO:0102933">
    <property type="term" value="F:GDP-4-dehydro-6-deoxy-D-mannose-4-aminotransferase activity"/>
    <property type="evidence" value="ECO:0007669"/>
    <property type="project" value="UniProtKB-EC"/>
</dbReference>
<dbReference type="InterPro" id="IPR015424">
    <property type="entry name" value="PyrdxlP-dep_Trfase"/>
</dbReference>
<organism evidence="6">
    <name type="scientific">bioreactor metagenome</name>
    <dbReference type="NCBI Taxonomy" id="1076179"/>
    <lineage>
        <taxon>unclassified sequences</taxon>
        <taxon>metagenomes</taxon>
        <taxon>ecological metagenomes</taxon>
    </lineage>
</organism>
<dbReference type="InterPro" id="IPR015422">
    <property type="entry name" value="PyrdxlP-dep_Trfase_small"/>
</dbReference>
<protein>
    <submittedName>
        <fullName evidence="6">GDP-perosamine synthase</fullName>
        <ecNumber evidence="6">2.6.1.102</ecNumber>
    </submittedName>
</protein>
<evidence type="ECO:0000256" key="5">
    <source>
        <dbReference type="ARBA" id="ARBA00037999"/>
    </source>
</evidence>
<evidence type="ECO:0000313" key="6">
    <source>
        <dbReference type="EMBL" id="MPL58182.1"/>
    </source>
</evidence>
<evidence type="ECO:0000256" key="4">
    <source>
        <dbReference type="ARBA" id="ARBA00022898"/>
    </source>
</evidence>
<dbReference type="PANTHER" id="PTHR30244:SF34">
    <property type="entry name" value="DTDP-4-AMINO-4,6-DIDEOXYGALACTOSE TRANSAMINASE"/>
    <property type="match status" value="1"/>
</dbReference>
<sequence>MSEIKIPIANPIIGEEEIKEVVEVLKSGFIAQGPKVAEFEEKFADFVGAKYAIATSSGTTALHVALLACGIGEGDEVITTPFSFAATGNSILYTGAKPVFVDIDKKTFNIDPNKIEEKISKKTKAIMPVHLYGQAADMDKIKEIAEKHDLYIIEDAAQAHGSIYKNTKVGSIGDIACFSFYPTKNMTTSEGGIITTNNKDLAEKSKIYRAHGETKRYEHAVLGYNYRMTDIAAAIGLAQLKKIDDFNQKRINNANYLTTNLKGVEGISTPKVLNGVKHVYHQYTIKIEKDNRDEWVSFLNDNGIGTGIHYPIPIYKQELYINLGYDENLEETEKAASSVISIPVHPSISEKDLDTIIKVIKEASNKFN</sequence>
<evidence type="ECO:0000256" key="2">
    <source>
        <dbReference type="ARBA" id="ARBA00022576"/>
    </source>
</evidence>
<dbReference type="EC" id="2.6.1.102" evidence="6"/>